<protein>
    <submittedName>
        <fullName evidence="1">Uncharacterized protein</fullName>
    </submittedName>
</protein>
<gene>
    <name evidence="1" type="ORF">RHMOL_Rhmol08G0020300</name>
</gene>
<reference evidence="1" key="1">
    <citation type="submission" date="2022-02" db="EMBL/GenBank/DDBJ databases">
        <title>Plant Genome Project.</title>
        <authorList>
            <person name="Zhang R.-G."/>
        </authorList>
    </citation>
    <scope>NUCLEOTIDE SEQUENCE</scope>
    <source>
        <strain evidence="1">AT1</strain>
    </source>
</reference>
<sequence length="561" mass="63044">MESNPPPSMATRDGSKLHIVMFPWLAFGHMIPFLQLSKLMAQKGHIISFLSTPRNIDRLPKIPPSLSPLINFVKLPLPHVANLPENAEATTDLPYEKVKHLKVAYDRLQTPVTQFLKSSNPDWVFFDFAPYWLPQIASNLNISTAYFNILNAAILGFLGPVSVLKGEGDFRTKPEDFLVPPKWIPFESTVAYRLFEILRIFNDGVVGDQENVSDVHRFAFTIEGCDVIAVKSCPEFEPEWFQLLVDLHRKPVLPVGLLPASVDDGSNRDSGVEVQYNYIHKIEEETMESNPPPAAGAGQKLHIVMFPWLAFGHMIPFLELSKLIAQKGHKISFLSTPRNINRLPKIPPSLSPLINFVKLPLPHVAQLPENAEATTDLPYEKVKYLKVAYDRLQTPVTQFLKSSNPDWVFFDFAPYWLPQIASNLNISTAYFNILNAAILGFLGPVPVLKGEKDFRSKPEDFLVPPKWIPFESTVAYRLFEILRIFNDGVVGDKENVSDGHRFAFTIEGCDVIAVKSCSEFEPEWFQLLVDLHRKPVLAVGLLPASVDDGGNRGRGVEGDIL</sequence>
<evidence type="ECO:0000313" key="1">
    <source>
        <dbReference type="EMBL" id="KAI8540889.1"/>
    </source>
</evidence>
<keyword evidence="2" id="KW-1185">Reference proteome</keyword>
<dbReference type="EMBL" id="CM046395">
    <property type="protein sequence ID" value="KAI8540889.1"/>
    <property type="molecule type" value="Genomic_DNA"/>
</dbReference>
<proteinExistence type="predicted"/>
<dbReference type="Proteomes" id="UP001062846">
    <property type="component" value="Chromosome 8"/>
</dbReference>
<accession>A0ACC0MJW2</accession>
<evidence type="ECO:0000313" key="2">
    <source>
        <dbReference type="Proteomes" id="UP001062846"/>
    </source>
</evidence>
<comment type="caution">
    <text evidence="1">The sequence shown here is derived from an EMBL/GenBank/DDBJ whole genome shotgun (WGS) entry which is preliminary data.</text>
</comment>
<organism evidence="1 2">
    <name type="scientific">Rhododendron molle</name>
    <name type="common">Chinese azalea</name>
    <name type="synonym">Azalea mollis</name>
    <dbReference type="NCBI Taxonomy" id="49168"/>
    <lineage>
        <taxon>Eukaryota</taxon>
        <taxon>Viridiplantae</taxon>
        <taxon>Streptophyta</taxon>
        <taxon>Embryophyta</taxon>
        <taxon>Tracheophyta</taxon>
        <taxon>Spermatophyta</taxon>
        <taxon>Magnoliopsida</taxon>
        <taxon>eudicotyledons</taxon>
        <taxon>Gunneridae</taxon>
        <taxon>Pentapetalae</taxon>
        <taxon>asterids</taxon>
        <taxon>Ericales</taxon>
        <taxon>Ericaceae</taxon>
        <taxon>Ericoideae</taxon>
        <taxon>Rhodoreae</taxon>
        <taxon>Rhododendron</taxon>
    </lineage>
</organism>
<name>A0ACC0MJW2_RHOML</name>